<keyword evidence="2" id="KW-1185">Reference proteome</keyword>
<organism evidence="1 2">
    <name type="scientific">Popillia japonica</name>
    <name type="common">Japanese beetle</name>
    <dbReference type="NCBI Taxonomy" id="7064"/>
    <lineage>
        <taxon>Eukaryota</taxon>
        <taxon>Metazoa</taxon>
        <taxon>Ecdysozoa</taxon>
        <taxon>Arthropoda</taxon>
        <taxon>Hexapoda</taxon>
        <taxon>Insecta</taxon>
        <taxon>Pterygota</taxon>
        <taxon>Neoptera</taxon>
        <taxon>Endopterygota</taxon>
        <taxon>Coleoptera</taxon>
        <taxon>Polyphaga</taxon>
        <taxon>Scarabaeiformia</taxon>
        <taxon>Scarabaeidae</taxon>
        <taxon>Rutelinae</taxon>
        <taxon>Popillia</taxon>
    </lineage>
</organism>
<dbReference type="EMBL" id="JASPKY010000160">
    <property type="protein sequence ID" value="KAK9729435.1"/>
    <property type="molecule type" value="Genomic_DNA"/>
</dbReference>
<proteinExistence type="predicted"/>
<accession>A0AAW1L665</accession>
<dbReference type="AlphaFoldDB" id="A0AAW1L665"/>
<protein>
    <submittedName>
        <fullName evidence="1">Uncharacterized protein</fullName>
    </submittedName>
</protein>
<gene>
    <name evidence="1" type="ORF">QE152_g15950</name>
</gene>
<dbReference type="Proteomes" id="UP001458880">
    <property type="component" value="Unassembled WGS sequence"/>
</dbReference>
<comment type="caution">
    <text evidence="1">The sequence shown here is derived from an EMBL/GenBank/DDBJ whole genome shotgun (WGS) entry which is preliminary data.</text>
</comment>
<evidence type="ECO:0000313" key="2">
    <source>
        <dbReference type="Proteomes" id="UP001458880"/>
    </source>
</evidence>
<reference evidence="1 2" key="1">
    <citation type="journal article" date="2024" name="BMC Genomics">
        <title>De novo assembly and annotation of Popillia japonica's genome with initial clues to its potential as an invasive pest.</title>
        <authorList>
            <person name="Cucini C."/>
            <person name="Boschi S."/>
            <person name="Funari R."/>
            <person name="Cardaioli E."/>
            <person name="Iannotti N."/>
            <person name="Marturano G."/>
            <person name="Paoli F."/>
            <person name="Bruttini M."/>
            <person name="Carapelli A."/>
            <person name="Frati F."/>
            <person name="Nardi F."/>
        </authorList>
    </citation>
    <scope>NUCLEOTIDE SEQUENCE [LARGE SCALE GENOMIC DNA]</scope>
    <source>
        <strain evidence="1">DMR45628</strain>
    </source>
</reference>
<evidence type="ECO:0000313" key="1">
    <source>
        <dbReference type="EMBL" id="KAK9729435.1"/>
    </source>
</evidence>
<sequence>MVKKNEGQIDYLTSIRYPEILDMVKKNEGQIDYLTNTTATRVRGQIDYLTNTTATRVRGKEIEEKTTTVYILPVKICKDGFNDIEEVYKVVKELKDIYQHHPSGKLNITVPNELNIGHIRKICGAE</sequence>
<name>A0AAW1L665_POPJA</name>